<sequence>MKPSLLKQPSGLLIACCCLWLLTVSNLKAQVVANFTMPDTVCINTPVQVTNTSTGASTYKWNFCVTDFAQTPPTGSNIGNPNGSLSTPVFIDYVEEGGNFYAFVMNLSSGLVRLDFGNSLLNTPTAVRIGQVGVIPNNHAEGLQVVKTAGKWFIIAVGGSNLGGSSPRIVKIELGANITNTNPIGTNWGNIGGLAYPVDLHVFQDAGQWYGFTTDCESNSVIRFSFGTDFSSPPTAVRLGKTGDFNYPTGIFVMKSRTGSWHAFIVNSASGYSNSTASSLARLDFGSSLTNTPSVVNMGNINNTMISARDIYIIDFCGRLIGFFTNNSSASDMVRLDFGTDLTQKPTAVTLGNIGNLNFPHTISKLFRVNNDLYSFIANANNNTLTRLRFEGCSSNAVGNTTSTPAPFVYTTTGIHNVNLLVDAGLPTETTVCKPIVVVDQPVADFSYEQDLCNPLAVTYHNGTLGKYALSWDFGDGNKAGNIEKPLNTYSKYDTYTVKLTAGTGRCVDVAEKHIDIRLQREEMLAWHDTAQCDNKPIKLLAKTGLNYCWTPAATLSNAAIAEPVATPSTATTYFVHTLKQGANMVNNGDFSLGNTGFSSAYNYASYNSVEGQYNVAGSPRTWNPSMQACSDHTGGNGNMLMVNGSPAADVSVWCQTISNITPNKNYVFSAWLQSLHPANPSKLQFYINGKPIGNIFEADPATCNWKQFFMTWNAGSATAANICVVNKNTQIAGNDFALDDIFFGPVTMVYDSVKVAKVTSPDLASVTNQTICAGDTARPVASGALVYHWSPEQFIADPDVAAPKIYPRQSGVYTVKAYDIPSCPASKTFNVTVTPGPDFAIQPAVSDICEGEQVHITASGATRYTWLVNDSPDPVLQGAAVTVTPATTTVYKIAMVHDACNKKDTLLSQVNVTPLPKTNVTVSNVITCAIGEASLLATGGAGYRWFPVEGLSNPAIASPSVSINQTAKYYVEVSNGNCSTTDSVTVIVDENKDKNLYLVPTAFTPNGDGKNDCFGIKHWGQLQNLQLAVYNRWGQQVFVSNNIADCWNGTFKGEPQPTGAYVYIISATALCGPVLRQGTVLLIR</sequence>
<organism evidence="3 4">
    <name type="scientific">Filimonas effusa</name>
    <dbReference type="NCBI Taxonomy" id="2508721"/>
    <lineage>
        <taxon>Bacteria</taxon>
        <taxon>Pseudomonadati</taxon>
        <taxon>Bacteroidota</taxon>
        <taxon>Chitinophagia</taxon>
        <taxon>Chitinophagales</taxon>
        <taxon>Chitinophagaceae</taxon>
        <taxon>Filimonas</taxon>
    </lineage>
</organism>
<dbReference type="RefSeq" id="WP_129001681.1">
    <property type="nucleotide sequence ID" value="NZ_SDHZ01000001.1"/>
</dbReference>
<accession>A0A4Q1D9N9</accession>
<dbReference type="InterPro" id="IPR013783">
    <property type="entry name" value="Ig-like_fold"/>
</dbReference>
<feature type="signal peptide" evidence="1">
    <location>
        <begin position="1"/>
        <end position="29"/>
    </location>
</feature>
<name>A0A4Q1D9N9_9BACT</name>
<dbReference type="SUPFAM" id="SSF49299">
    <property type="entry name" value="PKD domain"/>
    <property type="match status" value="1"/>
</dbReference>
<dbReference type="Pfam" id="PF13585">
    <property type="entry name" value="CHU_C"/>
    <property type="match status" value="1"/>
</dbReference>
<feature type="chain" id="PRO_5020211742" evidence="1">
    <location>
        <begin position="30"/>
        <end position="1085"/>
    </location>
</feature>
<dbReference type="EMBL" id="SDHZ01000001">
    <property type="protein sequence ID" value="RXK85930.1"/>
    <property type="molecule type" value="Genomic_DNA"/>
</dbReference>
<dbReference type="InterPro" id="IPR026341">
    <property type="entry name" value="T9SS_type_B"/>
</dbReference>
<protein>
    <submittedName>
        <fullName evidence="3">T9SS type B sorting domain-containing protein</fullName>
    </submittedName>
</protein>
<dbReference type="Gene3D" id="2.60.120.260">
    <property type="entry name" value="Galactose-binding domain-like"/>
    <property type="match status" value="1"/>
</dbReference>
<dbReference type="NCBIfam" id="TIGR04131">
    <property type="entry name" value="Bac_Flav_CTERM"/>
    <property type="match status" value="1"/>
</dbReference>
<evidence type="ECO:0000259" key="2">
    <source>
        <dbReference type="PROSITE" id="PS50093"/>
    </source>
</evidence>
<dbReference type="PROSITE" id="PS50093">
    <property type="entry name" value="PKD"/>
    <property type="match status" value="1"/>
</dbReference>
<evidence type="ECO:0000313" key="3">
    <source>
        <dbReference type="EMBL" id="RXK85930.1"/>
    </source>
</evidence>
<gene>
    <name evidence="3" type="ORF">ESB13_03720</name>
</gene>
<keyword evidence="4" id="KW-1185">Reference proteome</keyword>
<dbReference type="InterPro" id="IPR035986">
    <property type="entry name" value="PKD_dom_sf"/>
</dbReference>
<dbReference type="InterPro" id="IPR000601">
    <property type="entry name" value="PKD_dom"/>
</dbReference>
<evidence type="ECO:0000313" key="4">
    <source>
        <dbReference type="Proteomes" id="UP000290545"/>
    </source>
</evidence>
<comment type="caution">
    <text evidence="3">The sequence shown here is derived from an EMBL/GenBank/DDBJ whole genome shotgun (WGS) entry which is preliminary data.</text>
</comment>
<evidence type="ECO:0000256" key="1">
    <source>
        <dbReference type="SAM" id="SignalP"/>
    </source>
</evidence>
<dbReference type="Proteomes" id="UP000290545">
    <property type="component" value="Unassembled WGS sequence"/>
</dbReference>
<dbReference type="AlphaFoldDB" id="A0A4Q1D9N9"/>
<reference evidence="3 4" key="1">
    <citation type="submission" date="2019-01" db="EMBL/GenBank/DDBJ databases">
        <title>Filimonas sp. strain TTM-71.</title>
        <authorList>
            <person name="Chen W.-M."/>
        </authorList>
    </citation>
    <scope>NUCLEOTIDE SEQUENCE [LARGE SCALE GENOMIC DNA]</scope>
    <source>
        <strain evidence="3 4">TTM-71</strain>
    </source>
</reference>
<dbReference type="OrthoDB" id="603322at2"/>
<proteinExistence type="predicted"/>
<keyword evidence="1" id="KW-0732">Signal</keyword>
<feature type="domain" description="PKD" evidence="2">
    <location>
        <begin position="469"/>
        <end position="502"/>
    </location>
</feature>
<dbReference type="Gene3D" id="2.60.40.10">
    <property type="entry name" value="Immunoglobulins"/>
    <property type="match status" value="1"/>
</dbReference>